<sequence length="193" mass="21758">MAESTEGNSRGNVSDLILETGAVLLKDFIADRVRRHCGEDLNITHLQLGGGELCNPTHKELAQCLKRIGDDLDNNTELQRMIDDPNLKATKDVFIQIACQIFSDGKYSWGRVVALFYFACRLVVKALLQKVPDIIQAIITWTINFLRDHVVSWIRERGGWEDIRSYFGTPTWQMVGIFLAGVITALLVIHKMG</sequence>
<keyword evidence="2" id="KW-0053">Apoptosis</keyword>
<keyword evidence="3" id="KW-0812">Transmembrane</keyword>
<reference evidence="5" key="2">
    <citation type="submission" date="2025-08" db="UniProtKB">
        <authorList>
            <consortium name="Ensembl"/>
        </authorList>
    </citation>
    <scope>IDENTIFICATION</scope>
</reference>
<dbReference type="CDD" id="cd06845">
    <property type="entry name" value="Bcl-2_like"/>
    <property type="match status" value="1"/>
</dbReference>
<dbReference type="GO" id="GO:0008053">
    <property type="term" value="P:mitochondrial fusion"/>
    <property type="evidence" value="ECO:0007669"/>
    <property type="project" value="TreeGrafter"/>
</dbReference>
<evidence type="ECO:0000256" key="3">
    <source>
        <dbReference type="SAM" id="Phobius"/>
    </source>
</evidence>
<evidence type="ECO:0000313" key="6">
    <source>
        <dbReference type="Proteomes" id="UP000694397"/>
    </source>
</evidence>
<dbReference type="GO" id="GO:0001836">
    <property type="term" value="P:release of cytochrome c from mitochondria"/>
    <property type="evidence" value="ECO:0007669"/>
    <property type="project" value="TreeGrafter"/>
</dbReference>
<organism evidence="5 6">
    <name type="scientific">Scleropages formosus</name>
    <name type="common">Asian bonytongue</name>
    <name type="synonym">Osteoglossum formosum</name>
    <dbReference type="NCBI Taxonomy" id="113540"/>
    <lineage>
        <taxon>Eukaryota</taxon>
        <taxon>Metazoa</taxon>
        <taxon>Chordata</taxon>
        <taxon>Craniata</taxon>
        <taxon>Vertebrata</taxon>
        <taxon>Euteleostomi</taxon>
        <taxon>Actinopterygii</taxon>
        <taxon>Neopterygii</taxon>
        <taxon>Teleostei</taxon>
        <taxon>Osteoglossocephala</taxon>
        <taxon>Osteoglossomorpha</taxon>
        <taxon>Osteoglossiformes</taxon>
        <taxon>Osteoglossidae</taxon>
        <taxon>Scleropages</taxon>
    </lineage>
</organism>
<keyword evidence="6" id="KW-1185">Reference proteome</keyword>
<dbReference type="PANTHER" id="PTHR11256">
    <property type="entry name" value="BCL-2 RELATED"/>
    <property type="match status" value="1"/>
</dbReference>
<evidence type="ECO:0000313" key="5">
    <source>
        <dbReference type="Ensembl" id="ENSSFOP00015024645.1"/>
    </source>
</evidence>
<reference evidence="5" key="3">
    <citation type="submission" date="2025-09" db="UniProtKB">
        <authorList>
            <consortium name="Ensembl"/>
        </authorList>
    </citation>
    <scope>IDENTIFICATION</scope>
</reference>
<dbReference type="KEGG" id="sfm:108923902"/>
<keyword evidence="3" id="KW-1133">Transmembrane helix</keyword>
<dbReference type="GO" id="GO:0008630">
    <property type="term" value="P:intrinsic apoptotic signaling pathway in response to DNA damage"/>
    <property type="evidence" value="ECO:0007669"/>
    <property type="project" value="TreeGrafter"/>
</dbReference>
<dbReference type="GeneTree" id="ENSGT01130000278292"/>
<protein>
    <submittedName>
        <fullName evidence="5">BCL2 associated X, apoptosis regulator</fullName>
    </submittedName>
</protein>
<keyword evidence="3" id="KW-0472">Membrane</keyword>
<dbReference type="InterPro" id="IPR002475">
    <property type="entry name" value="Bcl2-like"/>
</dbReference>
<dbReference type="AlphaFoldDB" id="A0A8C9V4S6"/>
<dbReference type="InterPro" id="IPR036834">
    <property type="entry name" value="Bcl-2-like_sf"/>
</dbReference>
<dbReference type="PANTHER" id="PTHR11256:SF42">
    <property type="entry name" value="APOPTOSIS REGULATOR BAX"/>
    <property type="match status" value="1"/>
</dbReference>
<accession>A0A8C9V4S6</accession>
<dbReference type="GO" id="GO:0042981">
    <property type="term" value="P:regulation of apoptotic process"/>
    <property type="evidence" value="ECO:0007669"/>
    <property type="project" value="InterPro"/>
</dbReference>
<proteinExistence type="inferred from homology"/>
<comment type="similarity">
    <text evidence="1">Belongs to the Bcl-2 family.</text>
</comment>
<feature type="domain" description="Bcl-2 Bcl-2 homology region 1-3" evidence="4">
    <location>
        <begin position="65"/>
        <end position="160"/>
    </location>
</feature>
<evidence type="ECO:0000256" key="2">
    <source>
        <dbReference type="ARBA" id="ARBA00022703"/>
    </source>
</evidence>
<dbReference type="Pfam" id="PF00452">
    <property type="entry name" value="Bcl-2"/>
    <property type="match status" value="1"/>
</dbReference>
<dbReference type="GO" id="GO:0097192">
    <property type="term" value="P:extrinsic apoptotic signaling pathway in absence of ligand"/>
    <property type="evidence" value="ECO:0007669"/>
    <property type="project" value="TreeGrafter"/>
</dbReference>
<dbReference type="Ensembl" id="ENSSFOT00015024911.2">
    <property type="protein sequence ID" value="ENSSFOP00015024645.1"/>
    <property type="gene ID" value="ENSSFOG00015015854.2"/>
</dbReference>
<dbReference type="Gene3D" id="1.10.437.10">
    <property type="entry name" value="Blc2-like"/>
    <property type="match status" value="1"/>
</dbReference>
<dbReference type="PROSITE" id="PS50062">
    <property type="entry name" value="BCL2_FAMILY"/>
    <property type="match status" value="1"/>
</dbReference>
<name>A0A8C9V4S6_SCLFO</name>
<dbReference type="Proteomes" id="UP000694397">
    <property type="component" value="Chromosome 20"/>
</dbReference>
<evidence type="ECO:0000256" key="1">
    <source>
        <dbReference type="ARBA" id="ARBA00009458"/>
    </source>
</evidence>
<feature type="transmembrane region" description="Helical" evidence="3">
    <location>
        <begin position="171"/>
        <end position="189"/>
    </location>
</feature>
<dbReference type="InterPro" id="IPR046371">
    <property type="entry name" value="Bcl-2_BH1-3"/>
</dbReference>
<gene>
    <name evidence="5" type="primary">BAX</name>
</gene>
<dbReference type="GO" id="GO:0005741">
    <property type="term" value="C:mitochondrial outer membrane"/>
    <property type="evidence" value="ECO:0007669"/>
    <property type="project" value="TreeGrafter"/>
</dbReference>
<dbReference type="GO" id="GO:0015267">
    <property type="term" value="F:channel activity"/>
    <property type="evidence" value="ECO:0007669"/>
    <property type="project" value="TreeGrafter"/>
</dbReference>
<dbReference type="SMART" id="SM00337">
    <property type="entry name" value="BCL"/>
    <property type="match status" value="1"/>
</dbReference>
<dbReference type="OrthoDB" id="6080198at2759"/>
<dbReference type="SUPFAM" id="SSF56854">
    <property type="entry name" value="Bcl-2 inhibitors of programmed cell death"/>
    <property type="match status" value="1"/>
</dbReference>
<reference evidence="5 6" key="1">
    <citation type="submission" date="2019-04" db="EMBL/GenBank/DDBJ databases">
        <authorList>
            <consortium name="Wellcome Sanger Institute Data Sharing"/>
        </authorList>
    </citation>
    <scope>NUCLEOTIDE SEQUENCE [LARGE SCALE GENOMIC DNA]</scope>
</reference>
<dbReference type="InterPro" id="IPR026298">
    <property type="entry name" value="Bcl-2_fam"/>
</dbReference>
<dbReference type="PRINTS" id="PR01862">
    <property type="entry name" value="BCL2FAMILY"/>
</dbReference>
<evidence type="ECO:0000259" key="4">
    <source>
        <dbReference type="SMART" id="SM00337"/>
    </source>
</evidence>
<dbReference type="GO" id="GO:0051400">
    <property type="term" value="F:BH domain binding"/>
    <property type="evidence" value="ECO:0007669"/>
    <property type="project" value="TreeGrafter"/>
</dbReference>